<evidence type="ECO:0008006" key="4">
    <source>
        <dbReference type="Google" id="ProtNLM"/>
    </source>
</evidence>
<reference evidence="2 3" key="1">
    <citation type="submission" date="2023-01" db="EMBL/GenBank/DDBJ databases">
        <authorList>
            <person name="Yoon J.-W."/>
        </authorList>
    </citation>
    <scope>NUCLEOTIDE SEQUENCE [LARGE SCALE GENOMIC DNA]</scope>
    <source>
        <strain evidence="2 3">KMU-50</strain>
    </source>
</reference>
<evidence type="ECO:0000256" key="1">
    <source>
        <dbReference type="SAM" id="Coils"/>
    </source>
</evidence>
<dbReference type="RefSeq" id="WP_271052502.1">
    <property type="nucleotide sequence ID" value="NZ_JAQIIO010000001.1"/>
</dbReference>
<proteinExistence type="predicted"/>
<accession>A0ABT4VXE9</accession>
<keyword evidence="1" id="KW-0175">Coiled coil</keyword>
<evidence type="ECO:0000313" key="3">
    <source>
        <dbReference type="Proteomes" id="UP001528040"/>
    </source>
</evidence>
<gene>
    <name evidence="2" type="ORF">O2N63_02360</name>
</gene>
<evidence type="ECO:0000313" key="2">
    <source>
        <dbReference type="EMBL" id="MDA5092917.1"/>
    </source>
</evidence>
<comment type="caution">
    <text evidence="2">The sequence shown here is derived from an EMBL/GenBank/DDBJ whole genome shotgun (WGS) entry which is preliminary data.</text>
</comment>
<keyword evidence="3" id="KW-1185">Reference proteome</keyword>
<dbReference type="EMBL" id="JAQIIO010000001">
    <property type="protein sequence ID" value="MDA5092917.1"/>
    <property type="molecule type" value="Genomic_DNA"/>
</dbReference>
<sequence length="290" mass="29935">MAVELAAQAERLSAIEASGQEHAIALAALESDDSLNVARGEISGEFAQLRTQLEAMSATLSDLENRLHTVEKLPQGSGMEAAAAAASAYERELQQMRQMLDAELAKITSAKEDAATLEESAAEAAKAAGARAALARVLAALDTGRPYGDALFDLTQQAEVETPAALSAHAENGVPTLANLQAGFPEAARAALDVSIRSAVEAGEIDRVSAFLRLQLGTRSLSPKEGNDPDAILSRAEAALKSGQIGAALDELATMPEAGQPALAAWVADATARKDALAAGETLAQLVNSK</sequence>
<organism evidence="2 3">
    <name type="scientific">Aliiroseovarius salicola</name>
    <dbReference type="NCBI Taxonomy" id="3009082"/>
    <lineage>
        <taxon>Bacteria</taxon>
        <taxon>Pseudomonadati</taxon>
        <taxon>Pseudomonadota</taxon>
        <taxon>Alphaproteobacteria</taxon>
        <taxon>Rhodobacterales</taxon>
        <taxon>Paracoccaceae</taxon>
        <taxon>Aliiroseovarius</taxon>
    </lineage>
</organism>
<protein>
    <recommendedName>
        <fullName evidence="4">Phage tail protein</fullName>
    </recommendedName>
</protein>
<name>A0ABT4VXE9_9RHOB</name>
<feature type="coiled-coil region" evidence="1">
    <location>
        <begin position="46"/>
        <end position="127"/>
    </location>
</feature>
<dbReference type="Proteomes" id="UP001528040">
    <property type="component" value="Unassembled WGS sequence"/>
</dbReference>